<dbReference type="RefSeq" id="XP_015901919.3">
    <property type="nucleotide sequence ID" value="XM_016046433.4"/>
</dbReference>
<dbReference type="PRINTS" id="PR00364">
    <property type="entry name" value="DISEASERSIST"/>
</dbReference>
<dbReference type="KEGG" id="zju:107434916"/>
<dbReference type="SMART" id="SM00255">
    <property type="entry name" value="TIR"/>
    <property type="match status" value="1"/>
</dbReference>
<dbReference type="InterPro" id="IPR001611">
    <property type="entry name" value="Leu-rich_rpt"/>
</dbReference>
<name>A0A6P4BG33_ZIZJJ</name>
<proteinExistence type="predicted"/>
<organism evidence="9 10">
    <name type="scientific">Ziziphus jujuba</name>
    <name type="common">Chinese jujube</name>
    <name type="synonym">Ziziphus sativa</name>
    <dbReference type="NCBI Taxonomy" id="326968"/>
    <lineage>
        <taxon>Eukaryota</taxon>
        <taxon>Viridiplantae</taxon>
        <taxon>Streptophyta</taxon>
        <taxon>Embryophyta</taxon>
        <taxon>Tracheophyta</taxon>
        <taxon>Spermatophyta</taxon>
        <taxon>Magnoliopsida</taxon>
        <taxon>eudicotyledons</taxon>
        <taxon>Gunneridae</taxon>
        <taxon>Pentapetalae</taxon>
        <taxon>rosids</taxon>
        <taxon>fabids</taxon>
        <taxon>Rosales</taxon>
        <taxon>Rhamnaceae</taxon>
        <taxon>Paliureae</taxon>
        <taxon>Ziziphus</taxon>
    </lineage>
</organism>
<reference evidence="10" key="1">
    <citation type="submission" date="2025-08" db="UniProtKB">
        <authorList>
            <consortium name="RefSeq"/>
        </authorList>
    </citation>
    <scope>IDENTIFICATION</scope>
    <source>
        <tissue evidence="10">Seedling</tissue>
    </source>
</reference>
<evidence type="ECO:0000256" key="7">
    <source>
        <dbReference type="ARBA" id="ARBA00047304"/>
    </source>
</evidence>
<accession>A0A6P4BG33</accession>
<dbReference type="InParanoid" id="A0A6P4BG33"/>
<evidence type="ECO:0000256" key="4">
    <source>
        <dbReference type="ARBA" id="ARBA00022801"/>
    </source>
</evidence>
<dbReference type="InterPro" id="IPR035897">
    <property type="entry name" value="Toll_tir_struct_dom_sf"/>
</dbReference>
<dbReference type="FunCoup" id="A0A6P4BG33">
    <property type="interactions" value="107"/>
</dbReference>
<dbReference type="PROSITE" id="PS50104">
    <property type="entry name" value="TIR"/>
    <property type="match status" value="1"/>
</dbReference>
<keyword evidence="5" id="KW-0611">Plant defense</keyword>
<evidence type="ECO:0000256" key="5">
    <source>
        <dbReference type="ARBA" id="ARBA00022821"/>
    </source>
</evidence>
<dbReference type="SUPFAM" id="SSF52058">
    <property type="entry name" value="L domain-like"/>
    <property type="match status" value="1"/>
</dbReference>
<dbReference type="GeneID" id="107434916"/>
<dbReference type="PROSITE" id="PS51450">
    <property type="entry name" value="LRR"/>
    <property type="match status" value="1"/>
</dbReference>
<dbReference type="Gene3D" id="1.10.8.430">
    <property type="entry name" value="Helical domain of apoptotic protease-activating factors"/>
    <property type="match status" value="1"/>
</dbReference>
<dbReference type="GO" id="GO:0061809">
    <property type="term" value="F:NAD+ nucleosidase activity, cyclic ADP-ribose generating"/>
    <property type="evidence" value="ECO:0007669"/>
    <property type="project" value="UniProtKB-EC"/>
</dbReference>
<dbReference type="EC" id="3.2.2.6" evidence="1"/>
<dbReference type="Pfam" id="PF23282">
    <property type="entry name" value="WHD_ROQ1"/>
    <property type="match status" value="1"/>
</dbReference>
<sequence length="1078" mass="122225">MKRSYFAFSSSSSRRTEYDVFLSFRGEDTRNNFTSHLCAALCKKGIYTFLDDDKLERGKSISPELLKAIEKSRCSVIILSENYASSSWCLDELVKILECREAYKQIVLPIFYHVDPSHVRNQIGSFGEPFQRYEQDFSQKVHRWRNALTQVACLAGYALHDGNEAKFTEDFIVEVSNKLGVAQLNISEDLFGMDSRLEKLNVCVCTSSLDNVHFIGICGLGGIGKTALAKAYYYRMSSQFEGCSFLANVREVCEKKENCLVYLQNLLLSDILNGFPTKVRDIHKGMDMIRSRLCHKKVLVVLDDVDKLDQLKALAGKRNWFGSRSRIIVTTRDESLLLSTYIECKIYRVEELNYSEGLQLFSHKAFKSTHPSKEYEKLSKQVIAYADGLPLALEVLGSFLCGKNVNQWESALDRLKEYPNKEVMKVLQISFDGLEETEKSIFLDIACFFEGLSKDYVIQIMGDCGFYPEIGIRVLIDKSLLNVDKYGDLRMHDLLQEMGKEIVREKSRNESGGCSRIWDYDDLCHVLEHNTGTKVEAIVCCPVEPKKLICNFEAFSNMKKLRLLILHNLALEMRDCHTLNIGYLSKELRCLQWHVFPAKYLPSNFFQRGGLVELKLWLSKHLWNNPIKPLNKLKTIVLRHSTNLRKFEDFGVVPNLERLILEGCVNLVEIHPSLTLLERLTILNLKGCIGLQNLPTSMVGLKSLNFLNLEGCVSLTHLPEDLGLLNSLEGLNLGGISVEDRDLPSSIALLENLKTLSWSGGRQWNNMMNIIVGKDLSSSAGLFSLKKLELSSCGLGNGAFPENFGCLVSLEVLNLSNNDFSRLPVSFNKLSKLDILKLSYCRDLQSLGPELPPGLRKVLLEYCSSLDTFLDALMNKQYNLACSLNCVGCLKLATRQSSERAAFTLLKRRLQNKSCVVFNFILPGNEIPSWFTQTSFEPSINLQLDPNWCNRKWMGFALFSCFLIASPSFGFDVMIDHEEGPVCGFGQVPTYKGNVVSAVDSPVDHLWIAYLPREMIPVNQEWLNNCSRLTFSFTTKDLDGKTYSNKLVRSCGVRLVYEQDIEDMNPIFSNDIEYPLEG</sequence>
<dbReference type="InterPro" id="IPR058192">
    <property type="entry name" value="WHD_ROQ1-like"/>
</dbReference>
<evidence type="ECO:0000256" key="3">
    <source>
        <dbReference type="ARBA" id="ARBA00022737"/>
    </source>
</evidence>
<dbReference type="Pfam" id="PF20160">
    <property type="entry name" value="C-JID"/>
    <property type="match status" value="1"/>
</dbReference>
<dbReference type="PANTHER" id="PTHR11017:SF527">
    <property type="entry name" value="TMV RESISTANCE PROTEIN N-LIKE"/>
    <property type="match status" value="1"/>
</dbReference>
<feature type="domain" description="TIR" evidence="8">
    <location>
        <begin position="16"/>
        <end position="179"/>
    </location>
</feature>
<evidence type="ECO:0000256" key="6">
    <source>
        <dbReference type="ARBA" id="ARBA00023027"/>
    </source>
</evidence>
<dbReference type="SUPFAM" id="SSF52200">
    <property type="entry name" value="Toll/Interleukin receptor TIR domain"/>
    <property type="match status" value="1"/>
</dbReference>
<dbReference type="Proteomes" id="UP001652623">
    <property type="component" value="Chromosome 4"/>
</dbReference>
<dbReference type="InterPro" id="IPR032675">
    <property type="entry name" value="LRR_dom_sf"/>
</dbReference>
<dbReference type="Gene3D" id="3.40.50.300">
    <property type="entry name" value="P-loop containing nucleotide triphosphate hydrolases"/>
    <property type="match status" value="1"/>
</dbReference>
<gene>
    <name evidence="10" type="primary">LOC107434916</name>
</gene>
<evidence type="ECO:0000259" key="8">
    <source>
        <dbReference type="PROSITE" id="PS50104"/>
    </source>
</evidence>
<keyword evidence="4" id="KW-0378">Hydrolase</keyword>
<dbReference type="PANTHER" id="PTHR11017">
    <property type="entry name" value="LEUCINE-RICH REPEAT-CONTAINING PROTEIN"/>
    <property type="match status" value="1"/>
</dbReference>
<dbReference type="InterPro" id="IPR045344">
    <property type="entry name" value="C-JID"/>
</dbReference>
<dbReference type="Pfam" id="PF00931">
    <property type="entry name" value="NB-ARC"/>
    <property type="match status" value="1"/>
</dbReference>
<dbReference type="InterPro" id="IPR002182">
    <property type="entry name" value="NB-ARC"/>
</dbReference>
<dbReference type="InterPro" id="IPR000157">
    <property type="entry name" value="TIR_dom"/>
</dbReference>
<evidence type="ECO:0000313" key="10">
    <source>
        <dbReference type="RefSeq" id="XP_015901919.3"/>
    </source>
</evidence>
<comment type="catalytic activity">
    <reaction evidence="7">
        <text>NAD(+) + H2O = ADP-D-ribose + nicotinamide + H(+)</text>
        <dbReference type="Rhea" id="RHEA:16301"/>
        <dbReference type="ChEBI" id="CHEBI:15377"/>
        <dbReference type="ChEBI" id="CHEBI:15378"/>
        <dbReference type="ChEBI" id="CHEBI:17154"/>
        <dbReference type="ChEBI" id="CHEBI:57540"/>
        <dbReference type="ChEBI" id="CHEBI:57967"/>
        <dbReference type="EC" id="3.2.2.6"/>
    </reaction>
    <physiologicalReaction direction="left-to-right" evidence="7">
        <dbReference type="Rhea" id="RHEA:16302"/>
    </physiologicalReaction>
</comment>
<dbReference type="SUPFAM" id="SSF52540">
    <property type="entry name" value="P-loop containing nucleoside triphosphate hydrolases"/>
    <property type="match status" value="1"/>
</dbReference>
<dbReference type="SMR" id="A0A6P4BG33"/>
<dbReference type="InterPro" id="IPR044974">
    <property type="entry name" value="Disease_R_plants"/>
</dbReference>
<protein>
    <recommendedName>
        <fullName evidence="1">ADP-ribosyl cyclase/cyclic ADP-ribose hydrolase</fullName>
        <ecNumber evidence="1">3.2.2.6</ecNumber>
    </recommendedName>
</protein>
<dbReference type="GO" id="GO:0006952">
    <property type="term" value="P:defense response"/>
    <property type="evidence" value="ECO:0007669"/>
    <property type="project" value="InterPro"/>
</dbReference>
<evidence type="ECO:0000256" key="2">
    <source>
        <dbReference type="ARBA" id="ARBA00022614"/>
    </source>
</evidence>
<dbReference type="AlphaFoldDB" id="A0A6P4BG33"/>
<dbReference type="GO" id="GO:0007165">
    <property type="term" value="P:signal transduction"/>
    <property type="evidence" value="ECO:0007669"/>
    <property type="project" value="InterPro"/>
</dbReference>
<keyword evidence="3" id="KW-0677">Repeat</keyword>
<evidence type="ECO:0000256" key="1">
    <source>
        <dbReference type="ARBA" id="ARBA00011982"/>
    </source>
</evidence>
<dbReference type="Pfam" id="PF23286">
    <property type="entry name" value="LRR_13"/>
    <property type="match status" value="1"/>
</dbReference>
<keyword evidence="9" id="KW-1185">Reference proteome</keyword>
<dbReference type="InterPro" id="IPR027417">
    <property type="entry name" value="P-loop_NTPase"/>
</dbReference>
<keyword evidence="2" id="KW-0433">Leucine-rich repeat</keyword>
<evidence type="ECO:0000313" key="9">
    <source>
        <dbReference type="Proteomes" id="UP001652623"/>
    </source>
</evidence>
<keyword evidence="6" id="KW-0520">NAD</keyword>
<dbReference type="InterPro" id="IPR058546">
    <property type="entry name" value="RPS4B/Roq1-like_LRR"/>
</dbReference>
<dbReference type="Gene3D" id="3.40.50.10140">
    <property type="entry name" value="Toll/interleukin-1 receptor homology (TIR) domain"/>
    <property type="match status" value="1"/>
</dbReference>
<dbReference type="Pfam" id="PF01582">
    <property type="entry name" value="TIR"/>
    <property type="match status" value="1"/>
</dbReference>
<dbReference type="InterPro" id="IPR042197">
    <property type="entry name" value="Apaf_helical"/>
</dbReference>
<dbReference type="GO" id="GO:0043531">
    <property type="term" value="F:ADP binding"/>
    <property type="evidence" value="ECO:0007669"/>
    <property type="project" value="InterPro"/>
</dbReference>
<dbReference type="Gene3D" id="3.80.10.10">
    <property type="entry name" value="Ribonuclease Inhibitor"/>
    <property type="match status" value="2"/>
</dbReference>